<proteinExistence type="predicted"/>
<evidence type="ECO:0000313" key="4">
    <source>
        <dbReference type="Proteomes" id="UP001163846"/>
    </source>
</evidence>
<dbReference type="Proteomes" id="UP001163846">
    <property type="component" value="Unassembled WGS sequence"/>
</dbReference>
<accession>A0AA38UHS3</accession>
<dbReference type="AlphaFoldDB" id="A0AA38UHS3"/>
<reference evidence="3" key="1">
    <citation type="submission" date="2022-08" db="EMBL/GenBank/DDBJ databases">
        <authorList>
            <consortium name="DOE Joint Genome Institute"/>
            <person name="Min B."/>
            <person name="Riley R."/>
            <person name="Sierra-Patev S."/>
            <person name="Naranjo-Ortiz M."/>
            <person name="Looney B."/>
            <person name="Konkel Z."/>
            <person name="Slot J.C."/>
            <person name="Sakamoto Y."/>
            <person name="Steenwyk J.L."/>
            <person name="Rokas A."/>
            <person name="Carro J."/>
            <person name="Camarero S."/>
            <person name="Ferreira P."/>
            <person name="Molpeceres G."/>
            <person name="Ruiz-Duenas F.J."/>
            <person name="Serrano A."/>
            <person name="Henrissat B."/>
            <person name="Drula E."/>
            <person name="Hughes K.W."/>
            <person name="Mata J.L."/>
            <person name="Ishikawa N.K."/>
            <person name="Vargas-Isla R."/>
            <person name="Ushijima S."/>
            <person name="Smith C.A."/>
            <person name="Ahrendt S."/>
            <person name="Andreopoulos W."/>
            <person name="He G."/>
            <person name="Labutti K."/>
            <person name="Lipzen A."/>
            <person name="Ng V."/>
            <person name="Sandor L."/>
            <person name="Barry K."/>
            <person name="Martinez A.T."/>
            <person name="Xiao Y."/>
            <person name="Gibbons J.G."/>
            <person name="Terashima K."/>
            <person name="Hibbett D.S."/>
            <person name="Grigoriev I.V."/>
        </authorList>
    </citation>
    <scope>NUCLEOTIDE SEQUENCE</scope>
    <source>
        <strain evidence="3">TFB9207</strain>
    </source>
</reference>
<evidence type="ECO:0000313" key="3">
    <source>
        <dbReference type="EMBL" id="KAJ3841889.1"/>
    </source>
</evidence>
<gene>
    <name evidence="3" type="ORF">F5878DRAFT_609182</name>
</gene>
<evidence type="ECO:0000256" key="1">
    <source>
        <dbReference type="SAM" id="Coils"/>
    </source>
</evidence>
<name>A0AA38UHS3_9AGAR</name>
<feature type="compositionally biased region" description="Basic and acidic residues" evidence="2">
    <location>
        <begin position="215"/>
        <end position="229"/>
    </location>
</feature>
<keyword evidence="1" id="KW-0175">Coiled coil</keyword>
<feature type="coiled-coil region" evidence="1">
    <location>
        <begin position="87"/>
        <end position="146"/>
    </location>
</feature>
<evidence type="ECO:0000256" key="2">
    <source>
        <dbReference type="SAM" id="MobiDB-lite"/>
    </source>
</evidence>
<comment type="caution">
    <text evidence="3">The sequence shown here is derived from an EMBL/GenBank/DDBJ whole genome shotgun (WGS) entry which is preliminary data.</text>
</comment>
<organism evidence="3 4">
    <name type="scientific">Lentinula raphanica</name>
    <dbReference type="NCBI Taxonomy" id="153919"/>
    <lineage>
        <taxon>Eukaryota</taxon>
        <taxon>Fungi</taxon>
        <taxon>Dikarya</taxon>
        <taxon>Basidiomycota</taxon>
        <taxon>Agaricomycotina</taxon>
        <taxon>Agaricomycetes</taxon>
        <taxon>Agaricomycetidae</taxon>
        <taxon>Agaricales</taxon>
        <taxon>Marasmiineae</taxon>
        <taxon>Omphalotaceae</taxon>
        <taxon>Lentinula</taxon>
    </lineage>
</organism>
<dbReference type="EMBL" id="MU806024">
    <property type="protein sequence ID" value="KAJ3841889.1"/>
    <property type="molecule type" value="Genomic_DNA"/>
</dbReference>
<feature type="region of interest" description="Disordered" evidence="2">
    <location>
        <begin position="214"/>
        <end position="237"/>
    </location>
</feature>
<sequence>MRVCSSSFSTILLAMPLHLKRTISQSTIFSNQDDEDHGRYTRMRLLLKDGDYEDEVQILRARIVKLQARVSELEYPPNCDGTHEDEVQKLRARNVELQARVSELEDDMDTILNEEMDDVVKLKEDVQGYYRRYRRAQTKIMELEEVISKYKGGDRHTEYISDNASKELDASRPEFEKLETHSSKANSVTLSPGLAQTGNHATSQFTSSASIIDTVDDKNPTASDKRRGNDATFTDDSSAQSIFISPSIPADDISTNDKQNAHDSHERFETSFVQTVSYPEDGPDSGWFFDAFHYLKADLGPQYNTLIRLWVAFERKSGFDTPHKLAGLAAAKSPVVLSVWRKNRRRFLSKVDQSGLSTPEFVAELWAWWATLQPQWRTVDNDGKPLPFDDFGDDMAPLDKHGKNGWLCLLVCVKWWGNGLQTLLDNEQVSVTKDWLVLVADMTKMLQQLVAQNGT</sequence>
<keyword evidence="4" id="KW-1185">Reference proteome</keyword>
<protein>
    <submittedName>
        <fullName evidence="3">Uncharacterized protein</fullName>
    </submittedName>
</protein>